<dbReference type="HOGENOM" id="CLU_000038_0_0_1"/>
<dbReference type="InterPro" id="IPR035699">
    <property type="entry name" value="AAA_6"/>
</dbReference>
<dbReference type="InterPro" id="IPR042228">
    <property type="entry name" value="Dynein_linker_3"/>
</dbReference>
<feature type="domain" description="Dynein heavy chain linker" evidence="4">
    <location>
        <begin position="1086"/>
        <end position="1552"/>
    </location>
</feature>
<evidence type="ECO:0000256" key="2">
    <source>
        <dbReference type="SAM" id="Coils"/>
    </source>
</evidence>
<dbReference type="Gene3D" id="3.40.50.300">
    <property type="entry name" value="P-loop containing nucleotide triphosphate hydrolases"/>
    <property type="match status" value="3"/>
</dbReference>
<proteinExistence type="predicted"/>
<dbReference type="InterPro" id="IPR042222">
    <property type="entry name" value="Dynein_2_N"/>
</dbReference>
<dbReference type="InterPro" id="IPR027417">
    <property type="entry name" value="P-loop_NTPase"/>
</dbReference>
<dbReference type="GO" id="GO:0005524">
    <property type="term" value="F:ATP binding"/>
    <property type="evidence" value="ECO:0007669"/>
    <property type="project" value="InterPro"/>
</dbReference>
<dbReference type="Pfam" id="PF08393">
    <property type="entry name" value="DHC_N2"/>
    <property type="match status" value="1"/>
</dbReference>
<dbReference type="PANTHER" id="PTHR10676">
    <property type="entry name" value="DYNEIN HEAVY CHAIN FAMILY PROTEIN"/>
    <property type="match status" value="1"/>
</dbReference>
<dbReference type="InterPro" id="IPR041466">
    <property type="entry name" value="Dynein_AAA5_ext"/>
</dbReference>
<evidence type="ECO:0000259" key="6">
    <source>
        <dbReference type="Pfam" id="PF12780"/>
    </source>
</evidence>
<evidence type="ECO:0000256" key="1">
    <source>
        <dbReference type="ARBA" id="ARBA00023054"/>
    </source>
</evidence>
<dbReference type="EMBL" id="FR824224">
    <property type="protein sequence ID" value="CCA23091.1"/>
    <property type="molecule type" value="Genomic_DNA"/>
</dbReference>
<protein>
    <submittedName>
        <fullName evidence="8">Dynein heavy chain putative</fullName>
    </submittedName>
</protein>
<dbReference type="Gene3D" id="1.20.140.100">
    <property type="entry name" value="Dynein heavy chain, N-terminal domain 2"/>
    <property type="match status" value="1"/>
</dbReference>
<evidence type="ECO:0000256" key="3">
    <source>
        <dbReference type="SAM" id="MobiDB-lite"/>
    </source>
</evidence>
<evidence type="ECO:0000259" key="4">
    <source>
        <dbReference type="Pfam" id="PF08393"/>
    </source>
</evidence>
<dbReference type="GO" id="GO:0008569">
    <property type="term" value="F:minus-end-directed microtubule motor activity"/>
    <property type="evidence" value="ECO:0007669"/>
    <property type="project" value="TreeGrafter"/>
</dbReference>
<dbReference type="GO" id="GO:0045505">
    <property type="term" value="F:dynein intermediate chain binding"/>
    <property type="evidence" value="ECO:0007669"/>
    <property type="project" value="InterPro"/>
</dbReference>
<accession>F0WP47</accession>
<organism evidence="8">
    <name type="scientific">Albugo laibachii Nc14</name>
    <dbReference type="NCBI Taxonomy" id="890382"/>
    <lineage>
        <taxon>Eukaryota</taxon>
        <taxon>Sar</taxon>
        <taxon>Stramenopiles</taxon>
        <taxon>Oomycota</taxon>
        <taxon>Peronosporomycetes</taxon>
        <taxon>Albuginales</taxon>
        <taxon>Albuginaceae</taxon>
        <taxon>Albugo</taxon>
    </lineage>
</organism>
<sequence>MERPNHMQTVTEKQIFYDQNDGLFSFDQDCANQGEDHGLGSHSNTISLPLTNDRLTSLVHVSDSQALLTAWNFLSDWVRAQLAMDAPASIPGFGTITQQRGDILTFEPEQAFLKRYSVAVERAIFPVCSTQKTPEIIFEHQKGHDADLLLFDYVEMSACCAFGSDRQAKFWLDMLLQRLGAALGHHSKIELDIGSGIICCKNKKISRHMKQKKVQGLDLADNDPLTEYALVRYCKMDDLTLRSRTDTCDLAVRFPSRPSAIDHASVSQDSTLRNHTRRPKDFELQRKESPRQIKINRNCEIIKKQHTSSIRSSTRDESSCELVPLFDCMGQTLCVEPDIHIALASSNRIGANYTPTAMLLCINRGSTAMGITLQNHVVDHGDVNERHTAVEVDKIEASERKYFKYLDEPDERNHLQWQISPPSCDFIDRIFQASKRQFNASPYHSQYPTEQSVLTLKEELARRYIRSTRKAVLNYILLRDATKMRLQIYQGAPISMVLPSKFVWNDVNGDEYGCLSDLKALASTPSTKAPIFGFEHTDCMTKEIISSRSLTTLPWILSSSEANAVLQMSNAILDSIEIFILPSVETLSSYHSCDSGSQGAWSLNLVDFKTQQIDHAKQAKERYMNSWHSQAAQLLYGLNLQHPKSPRSLHYEYERALASMTVLMVLQVQRITSRSIEAFLRFLSRFDYEADLSGTIVGSNSEDHFSYDSAPLTGFLVALELDGVQVRLCIDHEDISDYLVETFQLAISIFQSIPSLRDPITAKGCNKSSFPWQPDRIYNDHSKAINEIRRVCEKHVVFLENVCQRHTKILALYQNPALREALNDPQQAACDTDVCREAIQKLNVAAARLTDLSKSVFYLNLFFLDCSEVQVKMREIISEWFHRISSAYEEVTAQKIYTSREGYENISKILENVPKRSLELPTAEVFIKELRSTKLQELEAGIKEIQTRLHFIILECHEESFCSNHQSHKDTITTDVLAIYKELTRWPSKINKAVNEADTSLALVRIKFEAAFQDHRLTFNQGIERLAGQITALSGAGDLIYSSMYAIQACAIQERLLDDRNTLYMLMEEEKALGMQIDWAISLTLDDLLKTSGTLKKVWETIRDFQELSGRLSRSTLHELASDSDRSIFIKMVTTLTECNHVSCSGESAVEAVKNILEQARFFLDIIKLVKMLLHPSMEARHRNEITELLGMHFDDILQSTPLTLMENGVMEQISKVGRICELALFEKQLEGILQEITLEWRGVGFVFSTQRHRILRGVNEDVPSMILSESGVKDIESLIQDHQIRLEMIQCLGNSSVLNECREEWISFFDNLQILTHKLCVCNRQWLSLRSLYCKSYFSGIFCDDDVFMCAKWESVREAYLGIIHGISLHPQCIYLVPAPQSLYIHDGSNADGSRLERIARSDVSVKSRQLIESIDQICSEMGAVHQRLRIVLDRTCELFPRLHFLSDLIITELLSHLSVINDQFRTRELSVLEGNVSSVRKHSKQIKSCFPGADSLQLDAKSQQITGMVSSQGELFSVASPITTKNVPVTQWLQILEKSMHRAIHASLRAAMHELNEKGFRKWCISWPEQVVLCSICHFWTFRGEAANRALNSDPASQNETWISRKPTIAWSHLVEDLGGKLCDITNGLKLEKRPHRRKAFEDIIILLRHLHDVSIRISKEAQSMENMVSHHLENKTKGGKTETAATLKEIEIFEGSTWLLQPRYYYEEKEDLTVRMMHTTSLFYGYEYLGNESVSFSVKPLTLRYSLALFQSAVHLRRNCCFESDVVSSIGIPTLVRELSKFCGRLWINFSCQDLCSTKCLTLQYDKLVHFVKGAASTGAWLVVENTQKLGKGGHLISRFTSFVQLCAKISKKVASKSPSCEFAGSTISLHRGVQFIMLMNSEGFPSTTMERMLGIARSHFHSIQANLPDFEILVESLLTKAEFGFSRATIPKLSAMMETLETDLLEGCACHGRGTGTDRSAHFRPFEVLVRIIGRAIQLQSTLLENLIIARYRDTSLDAFGTREKENSLRAQKHVEEARTLIETKQIMINEGTRVAEVQKLESLSLARGAFEILRPIASSTVMKRALELLQQIHPDFEQEVVNISLEPVNVSIALRDQYTKFPSHHEKSHTATNWLEVVENGSSLEDVVTKYADTSSVCRASDVFLSAKTRQLCEVLQLGRIVIVSGEIQAGKSGVIKTLLEACNTLYQISQSIHEVKDRMKVQEKANGAPLTRQKHFRSDYIPPASSNNEWYYNRLVASTIQVVIMHQATTWKQFTGLDSFIHTKGNTTEASSEQDAVYHPRTLFAQMIWDAVVKHHRNGIHTWLTLDGSIDSSLCEWLIKYTGNLVQKSHCELLDESYTQNHLLPDFIRIIVETEDLSNLSPSILSSIGYVNVLFQEEDFDQEVPMWHDLFFSWKRKHEASGTFNSSTSEVLSMLDDLMKEVVTESLRFADANLLSSKAYLQYPRKECYRKFRTLSRIRQTLEFFEVFLRHQWKEWTALTSLKRKVSIASFCVQALVWGVGNTYDRIEQAKFQSFLRQFASKSAQPTTDSATSVKGILLESFIQRDLAGNIAEEKSVYNFGFKIESGKLIWMEWVDYYLHWLESILSSDYIKSDEHQKSDDTPDRKASLVRHRRASSRLIPGCRVVSKQHSKFWLLVSKYKKDKFSSLRMPNSNAVVALCLLDQVMSDDFQFSALISGPTGSGKTRLGIQYLTSRKFSHHSSIQSALSCEAPDRRPSDLSAEYQHVQLSSGSTAEGLIYQMMPFVMTHAHQIYRKNCISGGSPVFLFFDDIHTGFPDDESCKSSQFIRMNVSIELVRMVIDQRKLILSRTYGNIGEVPGLKVFASRSISDARLARDRMSHKFVDIAMPELSDQDLSDICTEIISDYIPLPGTSHYLEGSVSAEHGNYISKFARRVALASVCIFPSVYPSFEMVNCHTSKACSLQKLTSKSEVGRVTSDTQPLSLVSTQNRSTCEEKSSSIHPGLQGYFVEDYCQLIRRVCIQAIEDQSETNARQGIFDEIRVATEWCYEVDKMFGYRLFDTQSRQVLLQNACNVASSNFEIGEECITPRSIDCHSKHRTLIEEIQKQLWQPGSATLEKYNSAEMFSKAHIRPKVPGDGHFTTLVPCEYVFIHVARFVALLRTTSVEGLRQHSVVMAYGVRVLDLMQQAASICKTRLVVFNGQFKSADYMRWIAFFKEIILQCVSLHLSRLCEAESEPTLLVFEDDGRGHHQASYQVMEWFARGMHRELENSLLSYQELSPKIVAGLKSELQSQQQKLSGDDITSMGITSSNVTIMKLFYTIAQRRLHIAVIMTFDSTQMGRTEQLRQQYNPTFTATMKRYHHFFKACNISFCGPWPGEALLKVAEKNFEELPQIRDQERQLYASVAFQFLQEARKEPEMGAYMEDFCWYESASVVYPDLINHHLSIFVAQYERIQCHVRLQLEKYRATLDFFDELEKELAAQNTHLESLRDQHQQKSALTWESYGNLKKEELAIIKAQKQVEIAKNLYRLQVERVDSIEQECDRLLQHEALFAHQHKRVKILADTILFIMERSDEEHEAAEESNGMEFDDVERNIESTFLNQFPRMYNIELFGGEQRAMTTINSSVQGFLNLPSQPIYPVFFHLCECLARLLQIEPHKRQISVEQDNTFDDYLTAVKVHMQRPDFWVNIRDLQISLIEESVQSRVFALINSMDLNLLQNPPLHPFVSILFDFVKAAAISLRDRASSGLKVDHLREERKRLHQSQLHISSVEGVNKSHQSGISDAEKLRQHSELARECLVEEIGKITMRIKQLEALKNATRDKKQNIQCRYEKLIKASEEWIGDLLMATAMMTYPETFIHRLDLIKCWDEILTASSIRHNSIWVKGGISLKMTKHLQELFQLRNVALSEWYMHGLPTDDPKIVFNAIKILHTRRIPCLVDPSGVATKWIKDVLIGKRACVMSCAAYRTSPTCSGLFNPAFADDNCGQLSASGINEKCPLCSTFKQHHALQHRILLEDLDENAAFHLRFLFQSCQRLLSRSSSSQAGFSDSKKKKNRSLRQYHSDDLIHPIYVSLSSQSICTLQEGRCWIKIPAWLHPMDRELHLIYIQQSDWYLARSIERKMLDGTGSAYLITQMDLLKNKIITCEKELDILDDQLLSLLTESIDKKHDIRTESEHLADVWSLSSTEELSLISNRVITNQHAYESNLLEKRGFEHTVGQVRIKLKEVEGLATFIMRIQKAWTNVIVLSLASRLTAQRQDASINSRLTELAKLQVEESLCLPRTWILTLVRKIMKQYSTEMPCESVCRLFLAQASGFMTSHLKTHQEIFQFNVSVACEMIKQDISSLRLASVEVFEEFLQRLMNCLLYWNASGDTPPALAGEESCDRSIPDLDDLRPNGMGSQEWRLVKYLSRKCDPLREFVIYVDKLPPKSKQRIWGALLNSKSSDWYTDSTPSGLSWCWMELDDALIPPPSSLALHSIAHSLVRISLSAIFGRQNLLKELKIFNDDVGRYRNKTGSPDSILDMELNAGQKYRSDVSQFDSRRIKEVWNISSSSQPLTMIATSSEHEALSHISAIAGSLGITTIQADKHVYAYLDQSISDKSVSPNAVTSSCGQIRSWLLPATGNGNWIIFLHADVYLAEVSKAIEQMEKFAQSIDNIHENFRIWFIKYVPENVQSAKRNIWSNWSIFQNLYVCELHRSVHYELDKCLIGSAEITIEKMKALSIDTKYERYLVLLAIYHGILMWLINRTASESISDSDLWSFIDIAIQGIIARNDGEMGDSSDSKFWSQVSAAAVTVYQSKMMDQEMKQTAETLLHFLVATVSDRNCYCIYSVLPSIYLGKVLTHVRLKLEEFAPIIAQLKAASLDQFAEILNEYSREIYSIEAGDIADGIKELDSRPKRI</sequence>
<feature type="domain" description="Dynein heavy chain AAA module D4" evidence="6">
    <location>
        <begin position="3267"/>
        <end position="3379"/>
    </location>
</feature>
<reference evidence="8" key="2">
    <citation type="submission" date="2011-02" db="EMBL/GenBank/DDBJ databases">
        <authorList>
            <person name="MacLean D."/>
        </authorList>
    </citation>
    <scope>NUCLEOTIDE SEQUENCE</scope>
</reference>
<dbReference type="GO" id="GO:0097729">
    <property type="term" value="C:9+2 motile cilium"/>
    <property type="evidence" value="ECO:0007669"/>
    <property type="project" value="TreeGrafter"/>
</dbReference>
<dbReference type="Pfam" id="PF17852">
    <property type="entry name" value="Dynein_AAA_lid"/>
    <property type="match status" value="1"/>
</dbReference>
<keyword evidence="1 2" id="KW-0175">Coiled coil</keyword>
<dbReference type="Gene3D" id="1.20.58.1120">
    <property type="match status" value="1"/>
</dbReference>
<dbReference type="Pfam" id="PF12774">
    <property type="entry name" value="AAA_6"/>
    <property type="match status" value="1"/>
</dbReference>
<dbReference type="GO" id="GO:0051959">
    <property type="term" value="F:dynein light intermediate chain binding"/>
    <property type="evidence" value="ECO:0007669"/>
    <property type="project" value="InterPro"/>
</dbReference>
<reference evidence="8" key="1">
    <citation type="journal article" date="2011" name="PLoS Biol.">
        <title>Gene gain and loss during evolution of obligate parasitism in the white rust pathogen of Arabidopsis thaliana.</title>
        <authorList>
            <person name="Kemen E."/>
            <person name="Gardiner A."/>
            <person name="Schultz-Larsen T."/>
            <person name="Kemen A.C."/>
            <person name="Balmuth A.L."/>
            <person name="Robert-Seilaniantz A."/>
            <person name="Bailey K."/>
            <person name="Holub E."/>
            <person name="Studholme D.J."/>
            <person name="Maclean D."/>
            <person name="Jones J.D."/>
        </authorList>
    </citation>
    <scope>NUCLEOTIDE SEQUENCE</scope>
</reference>
<feature type="domain" description="Dynein heavy chain AAA 5 extension" evidence="7">
    <location>
        <begin position="2455"/>
        <end position="2581"/>
    </location>
</feature>
<dbReference type="GO" id="GO:0060294">
    <property type="term" value="P:cilium movement involved in cell motility"/>
    <property type="evidence" value="ECO:0007669"/>
    <property type="project" value="TreeGrafter"/>
</dbReference>
<dbReference type="InterPro" id="IPR013602">
    <property type="entry name" value="Dynein_heavy_linker"/>
</dbReference>
<dbReference type="InterPro" id="IPR026983">
    <property type="entry name" value="DHC"/>
</dbReference>
<feature type="coiled-coil region" evidence="2">
    <location>
        <begin position="3438"/>
        <end position="3493"/>
    </location>
</feature>
<dbReference type="InterPro" id="IPR024317">
    <property type="entry name" value="Dynein_heavy_chain_D4_dom"/>
</dbReference>
<feature type="region of interest" description="Disordered" evidence="3">
    <location>
        <begin position="261"/>
        <end position="287"/>
    </location>
</feature>
<name>F0WP47_9STRA</name>
<feature type="domain" description="Dynein heavy chain hydrolytic ATP-binding dynein motor region" evidence="5">
    <location>
        <begin position="1727"/>
        <end position="1945"/>
    </location>
</feature>
<evidence type="ECO:0000259" key="7">
    <source>
        <dbReference type="Pfam" id="PF17852"/>
    </source>
</evidence>
<dbReference type="GO" id="GO:0030286">
    <property type="term" value="C:dynein complex"/>
    <property type="evidence" value="ECO:0007669"/>
    <property type="project" value="InterPro"/>
</dbReference>
<gene>
    <name evidence="8" type="primary">AlNc14C179G8195</name>
    <name evidence="8" type="ORF">ALNC14_092340</name>
</gene>
<dbReference type="Pfam" id="PF12780">
    <property type="entry name" value="AAA_8"/>
    <property type="match status" value="1"/>
</dbReference>
<dbReference type="PANTHER" id="PTHR10676:SF242">
    <property type="entry name" value="DYNEIN AXONEMAL HEAVY CHAIN 3"/>
    <property type="match status" value="1"/>
</dbReference>
<evidence type="ECO:0000259" key="5">
    <source>
        <dbReference type="Pfam" id="PF12774"/>
    </source>
</evidence>
<dbReference type="Gene3D" id="1.20.920.20">
    <property type="match status" value="1"/>
</dbReference>
<dbReference type="Gene3D" id="3.20.180.20">
    <property type="entry name" value="Dynein heavy chain, N-terminal domain 2"/>
    <property type="match status" value="1"/>
</dbReference>
<evidence type="ECO:0000313" key="8">
    <source>
        <dbReference type="EMBL" id="CCA23091.1"/>
    </source>
</evidence>